<dbReference type="InterPro" id="IPR029069">
    <property type="entry name" value="HotDog_dom_sf"/>
</dbReference>
<comment type="caution">
    <text evidence="1">The sequence shown here is derived from an EMBL/GenBank/DDBJ whole genome shotgun (WGS) entry which is preliminary data.</text>
</comment>
<protein>
    <submittedName>
        <fullName evidence="1">Acyl-CoA thioesterase</fullName>
    </submittedName>
</protein>
<dbReference type="CDD" id="cd00586">
    <property type="entry name" value="4HBT"/>
    <property type="match status" value="2"/>
</dbReference>
<gene>
    <name evidence="1" type="ORF">EFL26_12255</name>
</gene>
<dbReference type="GO" id="GO:0047617">
    <property type="term" value="F:fatty acyl-CoA hydrolase activity"/>
    <property type="evidence" value="ECO:0007669"/>
    <property type="project" value="TreeGrafter"/>
</dbReference>
<accession>A0A3N0GMQ4</accession>
<sequence>MRHTYECPVRWADMDMLQHVNNVTYVDYLQEARIDMFMAHPEFAGGEELAEGVVVVRHELDFVAPLVFRSRPVLVDAWISEIRAASFTMSYEVYDEDASGRRVYVRASSLLAPFVFATERPRRITDREREVLSRYLEPGVDRTPVAADGSSQYVFPLKVRWSDVDAYRHVNNVKYIEYFQEARLRYLMHLHREGDTFGGIVVARTDVDYRRPILFRLEPYEVDSWVSHVGRTSFVIAAEIRDRTGSVPGGEVLATSRSVLVGFDQQTQRSAPLTEDHRARLLDELGAG</sequence>
<dbReference type="EMBL" id="RJSF01000040">
    <property type="protein sequence ID" value="RNM13744.1"/>
    <property type="molecule type" value="Genomic_DNA"/>
</dbReference>
<dbReference type="AlphaFoldDB" id="A0A3N0GMQ4"/>
<evidence type="ECO:0000313" key="2">
    <source>
        <dbReference type="Proteomes" id="UP000279994"/>
    </source>
</evidence>
<dbReference type="InterPro" id="IPR050563">
    <property type="entry name" value="4-hydroxybenzoyl-CoA_TE"/>
</dbReference>
<dbReference type="PANTHER" id="PTHR31793:SF24">
    <property type="entry name" value="LONG-CHAIN ACYL-COA THIOESTERASE FADM"/>
    <property type="match status" value="1"/>
</dbReference>
<evidence type="ECO:0000313" key="1">
    <source>
        <dbReference type="EMBL" id="RNM13744.1"/>
    </source>
</evidence>
<keyword evidence="2" id="KW-1185">Reference proteome</keyword>
<dbReference type="RefSeq" id="WP_123223151.1">
    <property type="nucleotide sequence ID" value="NZ_RJSF01000040.1"/>
</dbReference>
<name>A0A3N0GMQ4_9ACTN</name>
<dbReference type="Proteomes" id="UP000279994">
    <property type="component" value="Unassembled WGS sequence"/>
</dbReference>
<reference evidence="1 2" key="1">
    <citation type="submission" date="2018-11" db="EMBL/GenBank/DDBJ databases">
        <authorList>
            <person name="Li F."/>
        </authorList>
    </citation>
    <scope>NUCLEOTIDE SEQUENCE [LARGE SCALE GENOMIC DNA]</scope>
    <source>
        <strain evidence="1 2">Gsoil 818</strain>
    </source>
</reference>
<proteinExistence type="predicted"/>
<dbReference type="OrthoDB" id="9799036at2"/>
<dbReference type="Gene3D" id="3.10.129.10">
    <property type="entry name" value="Hotdog Thioesterase"/>
    <property type="match status" value="2"/>
</dbReference>
<organism evidence="1 2">
    <name type="scientific">Nocardioides pocheonensis</name>
    <dbReference type="NCBI Taxonomy" id="661485"/>
    <lineage>
        <taxon>Bacteria</taxon>
        <taxon>Bacillati</taxon>
        <taxon>Actinomycetota</taxon>
        <taxon>Actinomycetes</taxon>
        <taxon>Propionibacteriales</taxon>
        <taxon>Nocardioidaceae</taxon>
        <taxon>Nocardioides</taxon>
    </lineage>
</organism>
<dbReference type="Pfam" id="PF13279">
    <property type="entry name" value="4HBT_2"/>
    <property type="match status" value="2"/>
</dbReference>
<dbReference type="PANTHER" id="PTHR31793">
    <property type="entry name" value="4-HYDROXYBENZOYL-COA THIOESTERASE FAMILY MEMBER"/>
    <property type="match status" value="1"/>
</dbReference>
<dbReference type="SUPFAM" id="SSF54637">
    <property type="entry name" value="Thioesterase/thiol ester dehydrase-isomerase"/>
    <property type="match status" value="2"/>
</dbReference>